<dbReference type="AlphaFoldDB" id="A0A1V9GAH5"/>
<comment type="caution">
    <text evidence="1">The sequence shown here is derived from an EMBL/GenBank/DDBJ whole genome shotgun (WGS) entry which is preliminary data.</text>
</comment>
<evidence type="ECO:0000313" key="1">
    <source>
        <dbReference type="EMBL" id="OQP67562.1"/>
    </source>
</evidence>
<proteinExistence type="predicted"/>
<protein>
    <submittedName>
        <fullName evidence="1">Uncharacterized protein</fullName>
    </submittedName>
</protein>
<reference evidence="2" key="1">
    <citation type="submission" date="2016-04" db="EMBL/GenBank/DDBJ databases">
        <authorList>
            <person name="Chen L."/>
            <person name="Zhuang W."/>
            <person name="Wang G."/>
        </authorList>
    </citation>
    <scope>NUCLEOTIDE SEQUENCE [LARGE SCALE GENOMIC DNA]</scope>
    <source>
        <strain evidence="2">208</strain>
    </source>
</reference>
<dbReference type="STRING" id="550983.A4R26_12150"/>
<dbReference type="Proteomes" id="UP000192276">
    <property type="component" value="Unassembled WGS sequence"/>
</dbReference>
<keyword evidence="2" id="KW-1185">Reference proteome</keyword>
<sequence>MFFKGYCRLIKRFINEFTIAKIENYLNIYSKCFECFLRAAVQESITSDWGFTAGGAFCAFFFSKLHHAENKHIIEKMKTRTASR</sequence>
<gene>
    <name evidence="1" type="ORF">A4R26_12150</name>
</gene>
<evidence type="ECO:0000313" key="2">
    <source>
        <dbReference type="Proteomes" id="UP000192276"/>
    </source>
</evidence>
<accession>A0A1V9GAH5</accession>
<name>A0A1V9GAH5_9BACT</name>
<organism evidence="1 2">
    <name type="scientific">Niastella populi</name>
    <dbReference type="NCBI Taxonomy" id="550983"/>
    <lineage>
        <taxon>Bacteria</taxon>
        <taxon>Pseudomonadati</taxon>
        <taxon>Bacteroidota</taxon>
        <taxon>Chitinophagia</taxon>
        <taxon>Chitinophagales</taxon>
        <taxon>Chitinophagaceae</taxon>
        <taxon>Niastella</taxon>
    </lineage>
</organism>
<dbReference type="EMBL" id="LWBP01000024">
    <property type="protein sequence ID" value="OQP67562.1"/>
    <property type="molecule type" value="Genomic_DNA"/>
</dbReference>